<evidence type="ECO:0000313" key="1">
    <source>
        <dbReference type="EMBL" id="KAF2289428.1"/>
    </source>
</evidence>
<dbReference type="EMBL" id="JAAGAX010000016">
    <property type="protein sequence ID" value="KAF2289428.1"/>
    <property type="molecule type" value="Genomic_DNA"/>
</dbReference>
<proteinExistence type="predicted"/>
<accession>A0A6A6KNA4</accession>
<protein>
    <submittedName>
        <fullName evidence="1">Uncharacterized protein</fullName>
    </submittedName>
</protein>
<dbReference type="Proteomes" id="UP000467840">
    <property type="component" value="Chromosome 8"/>
</dbReference>
<organism evidence="1 2">
    <name type="scientific">Hevea brasiliensis</name>
    <name type="common">Para rubber tree</name>
    <name type="synonym">Siphonia brasiliensis</name>
    <dbReference type="NCBI Taxonomy" id="3981"/>
    <lineage>
        <taxon>Eukaryota</taxon>
        <taxon>Viridiplantae</taxon>
        <taxon>Streptophyta</taxon>
        <taxon>Embryophyta</taxon>
        <taxon>Tracheophyta</taxon>
        <taxon>Spermatophyta</taxon>
        <taxon>Magnoliopsida</taxon>
        <taxon>eudicotyledons</taxon>
        <taxon>Gunneridae</taxon>
        <taxon>Pentapetalae</taxon>
        <taxon>rosids</taxon>
        <taxon>fabids</taxon>
        <taxon>Malpighiales</taxon>
        <taxon>Euphorbiaceae</taxon>
        <taxon>Crotonoideae</taxon>
        <taxon>Micrandreae</taxon>
        <taxon>Hevea</taxon>
    </lineage>
</organism>
<gene>
    <name evidence="1" type="ORF">GH714_036133</name>
</gene>
<dbReference type="AlphaFoldDB" id="A0A6A6KNA4"/>
<keyword evidence="2" id="KW-1185">Reference proteome</keyword>
<comment type="caution">
    <text evidence="1">The sequence shown here is derived from an EMBL/GenBank/DDBJ whole genome shotgun (WGS) entry which is preliminary data.</text>
</comment>
<name>A0A6A6KNA4_HEVBR</name>
<reference evidence="1 2" key="1">
    <citation type="journal article" date="2020" name="Mol. Plant">
        <title>The Chromosome-Based Rubber Tree Genome Provides New Insights into Spurge Genome Evolution and Rubber Biosynthesis.</title>
        <authorList>
            <person name="Liu J."/>
            <person name="Shi C."/>
            <person name="Shi C.C."/>
            <person name="Li W."/>
            <person name="Zhang Q.J."/>
            <person name="Zhang Y."/>
            <person name="Li K."/>
            <person name="Lu H.F."/>
            <person name="Shi C."/>
            <person name="Zhu S.T."/>
            <person name="Xiao Z.Y."/>
            <person name="Nan H."/>
            <person name="Yue Y."/>
            <person name="Zhu X.G."/>
            <person name="Wu Y."/>
            <person name="Hong X.N."/>
            <person name="Fan G.Y."/>
            <person name="Tong Y."/>
            <person name="Zhang D."/>
            <person name="Mao C.L."/>
            <person name="Liu Y.L."/>
            <person name="Hao S.J."/>
            <person name="Liu W.Q."/>
            <person name="Lv M.Q."/>
            <person name="Zhang H.B."/>
            <person name="Liu Y."/>
            <person name="Hu-Tang G.R."/>
            <person name="Wang J.P."/>
            <person name="Wang J.H."/>
            <person name="Sun Y.H."/>
            <person name="Ni S.B."/>
            <person name="Chen W.B."/>
            <person name="Zhang X.C."/>
            <person name="Jiao Y.N."/>
            <person name="Eichler E.E."/>
            <person name="Li G.H."/>
            <person name="Liu X."/>
            <person name="Gao L.Z."/>
        </authorList>
    </citation>
    <scope>NUCLEOTIDE SEQUENCE [LARGE SCALE GENOMIC DNA]</scope>
    <source>
        <strain evidence="2">cv. GT1</strain>
        <tissue evidence="1">Leaf</tissue>
    </source>
</reference>
<evidence type="ECO:0000313" key="2">
    <source>
        <dbReference type="Proteomes" id="UP000467840"/>
    </source>
</evidence>
<sequence length="172" mass="19023">MTSTGKQSLRLNNEVQNRHAFEDHKPCVSGSVEVSINILCGNCRCYRMVQCIDALESKVRRERQRTRETKFLHLEAFEGFLVRPGLDGQIGLGIQPNTKDHNGQEAGDVARELPVLPLRDCPGGGGVRLNRLRLPVKDPHVLHRLLLLPRMALLGLAVEIGSIASSDSQVIS</sequence>